<dbReference type="AlphaFoldDB" id="A0YG18"/>
<organism evidence="2 3">
    <name type="scientific">marine gamma proteobacterium HTCC2143</name>
    <dbReference type="NCBI Taxonomy" id="247633"/>
    <lineage>
        <taxon>Bacteria</taxon>
        <taxon>Pseudomonadati</taxon>
        <taxon>Pseudomonadota</taxon>
        <taxon>Gammaproteobacteria</taxon>
        <taxon>Cellvibrionales</taxon>
        <taxon>Spongiibacteraceae</taxon>
        <taxon>BD1-7 clade</taxon>
    </lineage>
</organism>
<comment type="caution">
    <text evidence="2">The sequence shown here is derived from an EMBL/GenBank/DDBJ whole genome shotgun (WGS) entry which is preliminary data.</text>
</comment>
<protein>
    <submittedName>
        <fullName evidence="2">Predicted membrane protein</fullName>
    </submittedName>
</protein>
<evidence type="ECO:0000313" key="2">
    <source>
        <dbReference type="EMBL" id="EAW30268.1"/>
    </source>
</evidence>
<dbReference type="EMBL" id="AAVT01000009">
    <property type="protein sequence ID" value="EAW30268.1"/>
    <property type="molecule type" value="Genomic_DNA"/>
</dbReference>
<evidence type="ECO:0000313" key="3">
    <source>
        <dbReference type="Proteomes" id="UP000004931"/>
    </source>
</evidence>
<keyword evidence="1" id="KW-0812">Transmembrane</keyword>
<dbReference type="STRING" id="247633.GP2143_01955"/>
<sequence>MSITTFWLGFGLFYLGIVIGWDQFFSQPLESLGSFLEGAFAPLAFLWLVVGYFLQQKELAKNTAVIQQQHTEMQKSANNAALQATSIQASALHTQQQTFMRIYQMVRESMGGVLGMLFISSQGGQGAGLVDSDGIAELWVEQVRGDPEVFTRRFLFINAAGEQDMMELFYGTEIRTNHTQNFMRQYNRILEAAKACDPDLMIADAITASAHGLLYRIMIDYTELRQASDQNNPRL</sequence>
<keyword evidence="3" id="KW-1185">Reference proteome</keyword>
<gene>
    <name evidence="2" type="ORF">GP2143_01955</name>
</gene>
<accession>A0YG18</accession>
<keyword evidence="1" id="KW-1133">Transmembrane helix</keyword>
<feature type="transmembrane region" description="Helical" evidence="1">
    <location>
        <begin position="6"/>
        <end position="25"/>
    </location>
</feature>
<feature type="transmembrane region" description="Helical" evidence="1">
    <location>
        <begin position="32"/>
        <end position="54"/>
    </location>
</feature>
<dbReference type="Proteomes" id="UP000004931">
    <property type="component" value="Unassembled WGS sequence"/>
</dbReference>
<keyword evidence="1" id="KW-0472">Membrane</keyword>
<reference evidence="2 3" key="1">
    <citation type="journal article" date="2010" name="J. Bacteriol.">
        <title>Genome sequence of the oligotrophic marine Gammaproteobacterium HTCC2143, isolated from the Oregon Coast.</title>
        <authorList>
            <person name="Oh H.M."/>
            <person name="Kang I."/>
            <person name="Ferriera S."/>
            <person name="Giovannoni S.J."/>
            <person name="Cho J.C."/>
        </authorList>
    </citation>
    <scope>NUCLEOTIDE SEQUENCE [LARGE SCALE GENOMIC DNA]</scope>
    <source>
        <strain evidence="2 3">HTCC2143</strain>
    </source>
</reference>
<proteinExistence type="predicted"/>
<name>A0YG18_9GAMM</name>
<evidence type="ECO:0000256" key="1">
    <source>
        <dbReference type="SAM" id="Phobius"/>
    </source>
</evidence>